<dbReference type="RefSeq" id="WP_039259840.1">
    <property type="nucleotide sequence ID" value="NZ_JDRY01000068.1"/>
</dbReference>
<dbReference type="GO" id="GO:0000156">
    <property type="term" value="F:phosphorelay response regulator activity"/>
    <property type="evidence" value="ECO:0007669"/>
    <property type="project" value="TreeGrafter"/>
</dbReference>
<evidence type="ECO:0000256" key="7">
    <source>
        <dbReference type="ARBA" id="ARBA00024867"/>
    </source>
</evidence>
<dbReference type="Gene3D" id="3.40.50.2300">
    <property type="match status" value="1"/>
</dbReference>
<dbReference type="CDD" id="cd00383">
    <property type="entry name" value="trans_reg_C"/>
    <property type="match status" value="1"/>
</dbReference>
<comment type="caution">
    <text evidence="12">The sequence shown here is derived from an EMBL/GenBank/DDBJ whole genome shotgun (WGS) entry which is preliminary data.</text>
</comment>
<evidence type="ECO:0000256" key="8">
    <source>
        <dbReference type="PROSITE-ProRule" id="PRU00169"/>
    </source>
</evidence>
<keyword evidence="2 8" id="KW-0597">Phosphoprotein</keyword>
<dbReference type="FunFam" id="3.40.50.2300:FF:000001">
    <property type="entry name" value="DNA-binding response regulator PhoB"/>
    <property type="match status" value="1"/>
</dbReference>
<comment type="function">
    <text evidence="7">May play the central regulatory role in sporulation. It may be an element of the effector pathway responsible for the activation of sporulation genes in response to nutritional stress. Spo0A may act in concert with spo0H (a sigma factor) to control the expression of some genes that are critical to the sporulation process.</text>
</comment>
<dbReference type="GO" id="GO:0005829">
    <property type="term" value="C:cytosol"/>
    <property type="evidence" value="ECO:0007669"/>
    <property type="project" value="TreeGrafter"/>
</dbReference>
<organism evidence="12 13">
    <name type="scientific">Clostridium botulinum C/D str. DC5</name>
    <dbReference type="NCBI Taxonomy" id="1443128"/>
    <lineage>
        <taxon>Bacteria</taxon>
        <taxon>Bacillati</taxon>
        <taxon>Bacillota</taxon>
        <taxon>Clostridia</taxon>
        <taxon>Eubacteriales</taxon>
        <taxon>Clostridiaceae</taxon>
        <taxon>Clostridium</taxon>
    </lineage>
</organism>
<dbReference type="InterPro" id="IPR011006">
    <property type="entry name" value="CheY-like_superfamily"/>
</dbReference>
<dbReference type="EMBL" id="JDRY01000068">
    <property type="protein sequence ID" value="KGM97188.1"/>
    <property type="molecule type" value="Genomic_DNA"/>
</dbReference>
<evidence type="ECO:0000259" key="10">
    <source>
        <dbReference type="PROSITE" id="PS50110"/>
    </source>
</evidence>
<evidence type="ECO:0000313" key="12">
    <source>
        <dbReference type="EMBL" id="KGM97188.1"/>
    </source>
</evidence>
<dbReference type="Pfam" id="PF00486">
    <property type="entry name" value="Trans_reg_C"/>
    <property type="match status" value="1"/>
</dbReference>
<feature type="modified residue" description="4-aspartylphosphate" evidence="8">
    <location>
        <position position="52"/>
    </location>
</feature>
<dbReference type="InterPro" id="IPR001867">
    <property type="entry name" value="OmpR/PhoB-type_DNA-bd"/>
</dbReference>
<dbReference type="SUPFAM" id="SSF52172">
    <property type="entry name" value="CheY-like"/>
    <property type="match status" value="1"/>
</dbReference>
<dbReference type="Pfam" id="PF00072">
    <property type="entry name" value="Response_reg"/>
    <property type="match status" value="1"/>
</dbReference>
<dbReference type="InterPro" id="IPR039420">
    <property type="entry name" value="WalR-like"/>
</dbReference>
<dbReference type="Gene3D" id="6.10.250.690">
    <property type="match status" value="1"/>
</dbReference>
<dbReference type="GO" id="GO:0032993">
    <property type="term" value="C:protein-DNA complex"/>
    <property type="evidence" value="ECO:0007669"/>
    <property type="project" value="TreeGrafter"/>
</dbReference>
<evidence type="ECO:0000313" key="13">
    <source>
        <dbReference type="Proteomes" id="UP000030014"/>
    </source>
</evidence>
<evidence type="ECO:0000256" key="9">
    <source>
        <dbReference type="PROSITE-ProRule" id="PRU01091"/>
    </source>
</evidence>
<feature type="domain" description="Response regulatory" evidence="10">
    <location>
        <begin position="3"/>
        <end position="116"/>
    </location>
</feature>
<dbReference type="GO" id="GO:0006355">
    <property type="term" value="P:regulation of DNA-templated transcription"/>
    <property type="evidence" value="ECO:0007669"/>
    <property type="project" value="InterPro"/>
</dbReference>
<evidence type="ECO:0000259" key="11">
    <source>
        <dbReference type="PROSITE" id="PS51755"/>
    </source>
</evidence>
<keyword evidence="3" id="KW-0902">Two-component regulatory system</keyword>
<accession>A0A0A0I9H3</accession>
<evidence type="ECO:0000256" key="2">
    <source>
        <dbReference type="ARBA" id="ARBA00022553"/>
    </source>
</evidence>
<dbReference type="PROSITE" id="PS50110">
    <property type="entry name" value="RESPONSE_REGULATORY"/>
    <property type="match status" value="1"/>
</dbReference>
<feature type="domain" description="OmpR/PhoB-type" evidence="11">
    <location>
        <begin position="124"/>
        <end position="224"/>
    </location>
</feature>
<protein>
    <recommendedName>
        <fullName evidence="1">Stage 0 sporulation protein A homolog</fullName>
    </recommendedName>
</protein>
<proteinExistence type="predicted"/>
<sequence length="226" mass="26130">MKKILIVEDDKLLNKGVKFALEIEGYTILDTYNYEEGYKAFLKDKVDLVLLDINLPDESGSKLCMEIRKNSEIPIIFITAKDTESDIIDGFKLGCDDYISKPFSIEVLKQRIKAVLRRTNLVENTVFVYEDITINFNKMDVKKDGISIKLTAKEYRLLELLVKNSGQVLTRRNILEKLWDTDGNFVDENALNVNIRRLRKKIEDDSKNPKYIITVFSIGYTWGKTS</sequence>
<evidence type="ECO:0000256" key="5">
    <source>
        <dbReference type="ARBA" id="ARBA00023125"/>
    </source>
</evidence>
<evidence type="ECO:0000256" key="4">
    <source>
        <dbReference type="ARBA" id="ARBA00023015"/>
    </source>
</evidence>
<name>A0A0A0I9H3_CLOBO</name>
<dbReference type="PANTHER" id="PTHR48111">
    <property type="entry name" value="REGULATOR OF RPOS"/>
    <property type="match status" value="1"/>
</dbReference>
<dbReference type="CDD" id="cd17574">
    <property type="entry name" value="REC_OmpR"/>
    <property type="match status" value="1"/>
</dbReference>
<dbReference type="GO" id="GO:0000976">
    <property type="term" value="F:transcription cis-regulatory region binding"/>
    <property type="evidence" value="ECO:0007669"/>
    <property type="project" value="TreeGrafter"/>
</dbReference>
<reference evidence="12 13" key="1">
    <citation type="submission" date="2014-01" db="EMBL/GenBank/DDBJ databases">
        <title>Plasmidome dynamics in the species complex Clostridium novyi sensu lato converts strains of independent lineages into distinctly different pathogens.</title>
        <authorList>
            <person name="Skarin H."/>
            <person name="Segerman B."/>
        </authorList>
    </citation>
    <scope>NUCLEOTIDE SEQUENCE [LARGE SCALE GENOMIC DNA]</scope>
    <source>
        <strain evidence="12 13">DC5</strain>
    </source>
</reference>
<evidence type="ECO:0000256" key="6">
    <source>
        <dbReference type="ARBA" id="ARBA00023163"/>
    </source>
</evidence>
<evidence type="ECO:0000256" key="3">
    <source>
        <dbReference type="ARBA" id="ARBA00023012"/>
    </source>
</evidence>
<dbReference type="Proteomes" id="UP000030014">
    <property type="component" value="Unassembled WGS sequence"/>
</dbReference>
<dbReference type="SMART" id="SM00862">
    <property type="entry name" value="Trans_reg_C"/>
    <property type="match status" value="1"/>
</dbReference>
<keyword evidence="4" id="KW-0805">Transcription regulation</keyword>
<gene>
    <name evidence="12" type="ORF">Z955_12395</name>
</gene>
<dbReference type="PROSITE" id="PS51755">
    <property type="entry name" value="OMPR_PHOB"/>
    <property type="match status" value="1"/>
</dbReference>
<dbReference type="SMART" id="SM00448">
    <property type="entry name" value="REC"/>
    <property type="match status" value="1"/>
</dbReference>
<keyword evidence="5 9" id="KW-0238">DNA-binding</keyword>
<dbReference type="PANTHER" id="PTHR48111:SF73">
    <property type="entry name" value="ALKALINE PHOSPHATASE SYNTHESIS TRANSCRIPTIONAL REGULATORY PROTEIN PHOP"/>
    <property type="match status" value="1"/>
</dbReference>
<dbReference type="AlphaFoldDB" id="A0A0A0I9H3"/>
<keyword evidence="6" id="KW-0804">Transcription</keyword>
<dbReference type="Gene3D" id="1.10.10.10">
    <property type="entry name" value="Winged helix-like DNA-binding domain superfamily/Winged helix DNA-binding domain"/>
    <property type="match status" value="1"/>
</dbReference>
<feature type="DNA-binding region" description="OmpR/PhoB-type" evidence="9">
    <location>
        <begin position="124"/>
        <end position="224"/>
    </location>
</feature>
<evidence type="ECO:0000256" key="1">
    <source>
        <dbReference type="ARBA" id="ARBA00018672"/>
    </source>
</evidence>
<dbReference type="InterPro" id="IPR001789">
    <property type="entry name" value="Sig_transdc_resp-reg_receiver"/>
</dbReference>
<dbReference type="InterPro" id="IPR036388">
    <property type="entry name" value="WH-like_DNA-bd_sf"/>
</dbReference>